<gene>
    <name evidence="3" type="ORF">SPHA_47461</name>
</gene>
<dbReference type="AlphaFoldDB" id="A0A812D944"/>
<evidence type="ECO:0000256" key="1">
    <source>
        <dbReference type="SAM" id="Phobius"/>
    </source>
</evidence>
<feature type="chain" id="PRO_5032688900" evidence="2">
    <location>
        <begin position="18"/>
        <end position="202"/>
    </location>
</feature>
<evidence type="ECO:0000313" key="3">
    <source>
        <dbReference type="EMBL" id="CAE1289068.1"/>
    </source>
</evidence>
<proteinExistence type="predicted"/>
<dbReference type="EMBL" id="CAHIKZ030002573">
    <property type="protein sequence ID" value="CAE1289068.1"/>
    <property type="molecule type" value="Genomic_DNA"/>
</dbReference>
<protein>
    <submittedName>
        <fullName evidence="3">Uncharacterized protein</fullName>
    </submittedName>
</protein>
<feature type="transmembrane region" description="Helical" evidence="1">
    <location>
        <begin position="149"/>
        <end position="167"/>
    </location>
</feature>
<sequence>MFLSFFLLSDSLCLSLAANPLTSTFFHAPNPFQEAGLFSDHFFSTKESQTIDEKKNVFLLITVDNYTSADNVFLLLLHFTFLYFFFFSFIIFFFSFAIYLFLHPFIIFGFFLSNEFYTLAHLFLYYFEFIFNFILSDLFILFFSNPYSLTLSDTSCFSFFIIYVSFVRSSFRNFLSFYFPPFLFHPIFCIYSLIDFAVNDNL</sequence>
<comment type="caution">
    <text evidence="3">The sequence shown here is derived from an EMBL/GenBank/DDBJ whole genome shotgun (WGS) entry which is preliminary data.</text>
</comment>
<name>A0A812D944_ACAPH</name>
<keyword evidence="1" id="KW-0472">Membrane</keyword>
<reference evidence="3" key="1">
    <citation type="submission" date="2021-01" db="EMBL/GenBank/DDBJ databases">
        <authorList>
            <person name="Li R."/>
            <person name="Bekaert M."/>
        </authorList>
    </citation>
    <scope>NUCLEOTIDE SEQUENCE</scope>
    <source>
        <strain evidence="3">Farmed</strain>
    </source>
</reference>
<keyword evidence="2" id="KW-0732">Signal</keyword>
<keyword evidence="4" id="KW-1185">Reference proteome</keyword>
<keyword evidence="1" id="KW-0812">Transmembrane</keyword>
<feature type="signal peptide" evidence="2">
    <location>
        <begin position="1"/>
        <end position="17"/>
    </location>
</feature>
<feature type="transmembrane region" description="Helical" evidence="1">
    <location>
        <begin position="123"/>
        <end position="143"/>
    </location>
</feature>
<keyword evidence="1" id="KW-1133">Transmembrane helix</keyword>
<evidence type="ECO:0000313" key="4">
    <source>
        <dbReference type="Proteomes" id="UP000597762"/>
    </source>
</evidence>
<feature type="transmembrane region" description="Helical" evidence="1">
    <location>
        <begin position="174"/>
        <end position="194"/>
    </location>
</feature>
<accession>A0A812D944</accession>
<feature type="transmembrane region" description="Helical" evidence="1">
    <location>
        <begin position="81"/>
        <end position="111"/>
    </location>
</feature>
<organism evidence="3 4">
    <name type="scientific">Acanthosepion pharaonis</name>
    <name type="common">Pharaoh cuttlefish</name>
    <name type="synonym">Sepia pharaonis</name>
    <dbReference type="NCBI Taxonomy" id="158019"/>
    <lineage>
        <taxon>Eukaryota</taxon>
        <taxon>Metazoa</taxon>
        <taxon>Spiralia</taxon>
        <taxon>Lophotrochozoa</taxon>
        <taxon>Mollusca</taxon>
        <taxon>Cephalopoda</taxon>
        <taxon>Coleoidea</taxon>
        <taxon>Decapodiformes</taxon>
        <taxon>Sepiida</taxon>
        <taxon>Sepiina</taxon>
        <taxon>Sepiidae</taxon>
        <taxon>Acanthosepion</taxon>
    </lineage>
</organism>
<evidence type="ECO:0000256" key="2">
    <source>
        <dbReference type="SAM" id="SignalP"/>
    </source>
</evidence>
<dbReference type="Proteomes" id="UP000597762">
    <property type="component" value="Unassembled WGS sequence"/>
</dbReference>